<dbReference type="Pfam" id="PF00440">
    <property type="entry name" value="TetR_N"/>
    <property type="match status" value="1"/>
</dbReference>
<keyword evidence="1" id="KW-0805">Transcription regulation</keyword>
<feature type="domain" description="HTH tetR-type" evidence="5">
    <location>
        <begin position="15"/>
        <end position="75"/>
    </location>
</feature>
<dbReference type="InterPro" id="IPR009057">
    <property type="entry name" value="Homeodomain-like_sf"/>
</dbReference>
<dbReference type="InterPro" id="IPR001647">
    <property type="entry name" value="HTH_TetR"/>
</dbReference>
<comment type="caution">
    <text evidence="6">The sequence shown here is derived from an EMBL/GenBank/DDBJ whole genome shotgun (WGS) entry which is preliminary data.</text>
</comment>
<evidence type="ECO:0000256" key="3">
    <source>
        <dbReference type="ARBA" id="ARBA00023163"/>
    </source>
</evidence>
<dbReference type="EMBL" id="JANCPR020000025">
    <property type="protein sequence ID" value="MDJ1135029.1"/>
    <property type="molecule type" value="Genomic_DNA"/>
</dbReference>
<evidence type="ECO:0000259" key="5">
    <source>
        <dbReference type="PROSITE" id="PS50977"/>
    </source>
</evidence>
<evidence type="ECO:0000313" key="7">
    <source>
        <dbReference type="Proteomes" id="UP001214441"/>
    </source>
</evidence>
<keyword evidence="2 4" id="KW-0238">DNA-binding</keyword>
<dbReference type="PROSITE" id="PS01081">
    <property type="entry name" value="HTH_TETR_1"/>
    <property type="match status" value="1"/>
</dbReference>
<evidence type="ECO:0000256" key="1">
    <source>
        <dbReference type="ARBA" id="ARBA00023015"/>
    </source>
</evidence>
<keyword evidence="7" id="KW-1185">Reference proteome</keyword>
<keyword evidence="3" id="KW-0804">Transcription</keyword>
<name>A0ABT7A135_9ACTN</name>
<reference evidence="6 7" key="1">
    <citation type="submission" date="2023-05" db="EMBL/GenBank/DDBJ databases">
        <title>Streptantibioticus silvisoli sp. nov., acidotolerant actinomycetes 1 from pine litter.</title>
        <authorList>
            <person name="Swiecimska M."/>
            <person name="Golinska P."/>
            <person name="Sangal V."/>
            <person name="Wachnowicz B."/>
            <person name="Goodfellow M."/>
        </authorList>
    </citation>
    <scope>NUCLEOTIDE SEQUENCE [LARGE SCALE GENOMIC DNA]</scope>
    <source>
        <strain evidence="6 7">DSM 42109</strain>
    </source>
</reference>
<dbReference type="Proteomes" id="UP001214441">
    <property type="component" value="Unassembled WGS sequence"/>
</dbReference>
<dbReference type="Gene3D" id="1.10.357.10">
    <property type="entry name" value="Tetracycline Repressor, domain 2"/>
    <property type="match status" value="1"/>
</dbReference>
<gene>
    <name evidence="6" type="ORF">NMN56_024335</name>
</gene>
<dbReference type="InterPro" id="IPR049484">
    <property type="entry name" value="Rv0078-like_C"/>
</dbReference>
<evidence type="ECO:0000313" key="6">
    <source>
        <dbReference type="EMBL" id="MDJ1135029.1"/>
    </source>
</evidence>
<evidence type="ECO:0000256" key="4">
    <source>
        <dbReference type="PROSITE-ProRule" id="PRU00335"/>
    </source>
</evidence>
<sequence length="200" mass="21199">MIRRIPARTQTERSDATTARLLTAARRLFGADGYHATSIEAVASAAGVTKGAAYHHFRGKADLFRAVFTREQEAIADTLERVAAQSPDAWAALTQGTRTFLEHCLDPGFRRVVLLDGPAVLGWDGVREIECAHTLRVLSAGVRAAADAGLLVAGDLDARAQLVFGALCEGGMLLARADDPARALVGVADEARLLLGALRA</sequence>
<protein>
    <submittedName>
        <fullName evidence="6">Helix-turn-helix domain-containing protein</fullName>
    </submittedName>
</protein>
<dbReference type="PANTHER" id="PTHR30055:SF234">
    <property type="entry name" value="HTH-TYPE TRANSCRIPTIONAL REGULATOR BETI"/>
    <property type="match status" value="1"/>
</dbReference>
<dbReference type="PROSITE" id="PS50977">
    <property type="entry name" value="HTH_TETR_2"/>
    <property type="match status" value="1"/>
</dbReference>
<dbReference type="Pfam" id="PF21351">
    <property type="entry name" value="TetR_C_41"/>
    <property type="match status" value="1"/>
</dbReference>
<dbReference type="InterPro" id="IPR050109">
    <property type="entry name" value="HTH-type_TetR-like_transc_reg"/>
</dbReference>
<feature type="DNA-binding region" description="H-T-H motif" evidence="4">
    <location>
        <begin position="38"/>
        <end position="57"/>
    </location>
</feature>
<dbReference type="RefSeq" id="WP_274041357.1">
    <property type="nucleotide sequence ID" value="NZ_JANCPR020000025.1"/>
</dbReference>
<dbReference type="PANTHER" id="PTHR30055">
    <property type="entry name" value="HTH-TYPE TRANSCRIPTIONAL REGULATOR RUTR"/>
    <property type="match status" value="1"/>
</dbReference>
<evidence type="ECO:0000256" key="2">
    <source>
        <dbReference type="ARBA" id="ARBA00023125"/>
    </source>
</evidence>
<organism evidence="6 7">
    <name type="scientific">Streptomyces iconiensis</name>
    <dbReference type="NCBI Taxonomy" id="1384038"/>
    <lineage>
        <taxon>Bacteria</taxon>
        <taxon>Bacillati</taxon>
        <taxon>Actinomycetota</taxon>
        <taxon>Actinomycetes</taxon>
        <taxon>Kitasatosporales</taxon>
        <taxon>Streptomycetaceae</taxon>
        <taxon>Streptomyces</taxon>
    </lineage>
</organism>
<dbReference type="SUPFAM" id="SSF46689">
    <property type="entry name" value="Homeodomain-like"/>
    <property type="match status" value="1"/>
</dbReference>
<accession>A0ABT7A135</accession>
<dbReference type="InterPro" id="IPR023772">
    <property type="entry name" value="DNA-bd_HTH_TetR-type_CS"/>
</dbReference>
<proteinExistence type="predicted"/>
<dbReference type="PRINTS" id="PR00455">
    <property type="entry name" value="HTHTETR"/>
</dbReference>